<gene>
    <name evidence="3" type="ORF">MNOR_LOCUS9354</name>
</gene>
<feature type="domain" description="DUF4590" evidence="2">
    <location>
        <begin position="2"/>
        <end position="63"/>
    </location>
</feature>
<evidence type="ECO:0000313" key="3">
    <source>
        <dbReference type="EMBL" id="CAL4073887.1"/>
    </source>
</evidence>
<sequence>LSSRRGDYPFSITVFEDGVAAGRLSTCCEHRYAPGSRLGGPTGHFRVLRVDGGEPCLKCELRAMDPPNVKSRKSSKIKAGVIPFSSSRNLGNKKNIVSRLCRHNSNAEKTKIKKKRSKKPQPKTSSHPREQFSVTAPGSTDDIVTAVGLRMQQKKNRLKEEPWSLSGNKRPQPIQKTNSTEPQIQATKVEDEFNEDDWESSDTSVDSSSGCAFGSSSSESEDSEATITENSNKTYGNRSSPQTSDTDEHFEDTDEISEMIDEEVISRNNIQEGIKNDDDNSASSVSEISEEEDLTSKSITEEVEEIDKDEVEEVIDVLGSNKGNYIEKRRLKNC</sequence>
<comment type="caution">
    <text evidence="3">The sequence shown here is derived from an EMBL/GenBank/DDBJ whole genome shotgun (WGS) entry which is preliminary data.</text>
</comment>
<evidence type="ECO:0000259" key="2">
    <source>
        <dbReference type="Pfam" id="PF15257"/>
    </source>
</evidence>
<organism evidence="3 4">
    <name type="scientific">Meganyctiphanes norvegica</name>
    <name type="common">Northern krill</name>
    <name type="synonym">Thysanopoda norvegica</name>
    <dbReference type="NCBI Taxonomy" id="48144"/>
    <lineage>
        <taxon>Eukaryota</taxon>
        <taxon>Metazoa</taxon>
        <taxon>Ecdysozoa</taxon>
        <taxon>Arthropoda</taxon>
        <taxon>Crustacea</taxon>
        <taxon>Multicrustacea</taxon>
        <taxon>Malacostraca</taxon>
        <taxon>Eumalacostraca</taxon>
        <taxon>Eucarida</taxon>
        <taxon>Euphausiacea</taxon>
        <taxon>Euphausiidae</taxon>
        <taxon>Meganyctiphanes</taxon>
    </lineage>
</organism>
<evidence type="ECO:0000256" key="1">
    <source>
        <dbReference type="SAM" id="MobiDB-lite"/>
    </source>
</evidence>
<reference evidence="3 4" key="1">
    <citation type="submission" date="2024-05" db="EMBL/GenBank/DDBJ databases">
        <authorList>
            <person name="Wallberg A."/>
        </authorList>
    </citation>
    <scope>NUCLEOTIDE SEQUENCE [LARGE SCALE GENOMIC DNA]</scope>
</reference>
<dbReference type="InterPro" id="IPR027962">
    <property type="entry name" value="ERICH3"/>
</dbReference>
<feature type="compositionally biased region" description="Polar residues" evidence="1">
    <location>
        <begin position="165"/>
        <end position="186"/>
    </location>
</feature>
<feature type="region of interest" description="Disordered" evidence="1">
    <location>
        <begin position="154"/>
        <end position="305"/>
    </location>
</feature>
<feature type="non-terminal residue" evidence="3">
    <location>
        <position position="334"/>
    </location>
</feature>
<accession>A0AAV2Q710</accession>
<feature type="compositionally biased region" description="Polar residues" evidence="1">
    <location>
        <begin position="226"/>
        <end position="244"/>
    </location>
</feature>
<dbReference type="PANTHER" id="PTHR23034">
    <property type="entry name" value="GLUTAMATE-RICH PROTEIN 3"/>
    <property type="match status" value="1"/>
</dbReference>
<protein>
    <recommendedName>
        <fullName evidence="2">DUF4590 domain-containing protein</fullName>
    </recommendedName>
</protein>
<dbReference type="PANTHER" id="PTHR23034:SF2">
    <property type="entry name" value="GLUTAMATE-RICH PROTEIN 3"/>
    <property type="match status" value="1"/>
</dbReference>
<feature type="non-terminal residue" evidence="3">
    <location>
        <position position="1"/>
    </location>
</feature>
<dbReference type="InterPro" id="IPR048257">
    <property type="entry name" value="DUF4590"/>
</dbReference>
<proteinExistence type="predicted"/>
<keyword evidence="4" id="KW-1185">Reference proteome</keyword>
<name>A0AAV2Q710_MEGNR</name>
<dbReference type="EMBL" id="CAXKWB010004511">
    <property type="protein sequence ID" value="CAL4073887.1"/>
    <property type="molecule type" value="Genomic_DNA"/>
</dbReference>
<evidence type="ECO:0000313" key="4">
    <source>
        <dbReference type="Proteomes" id="UP001497623"/>
    </source>
</evidence>
<dbReference type="Pfam" id="PF15257">
    <property type="entry name" value="DUF4590"/>
    <property type="match status" value="1"/>
</dbReference>
<feature type="compositionally biased region" description="Low complexity" evidence="1">
    <location>
        <begin position="201"/>
        <end position="218"/>
    </location>
</feature>
<dbReference type="Proteomes" id="UP001497623">
    <property type="component" value="Unassembled WGS sequence"/>
</dbReference>
<dbReference type="AlphaFoldDB" id="A0AAV2Q710"/>
<feature type="compositionally biased region" description="Acidic residues" evidence="1">
    <location>
        <begin position="248"/>
        <end position="263"/>
    </location>
</feature>
<feature type="region of interest" description="Disordered" evidence="1">
    <location>
        <begin position="93"/>
        <end position="141"/>
    </location>
</feature>
<feature type="compositionally biased region" description="Basic residues" evidence="1">
    <location>
        <begin position="111"/>
        <end position="121"/>
    </location>
</feature>